<dbReference type="EMBL" id="MDEJ01000003">
    <property type="protein sequence ID" value="PPV00312.1"/>
    <property type="molecule type" value="Genomic_DNA"/>
</dbReference>
<reference evidence="3" key="1">
    <citation type="submission" date="2016-08" db="EMBL/GenBank/DDBJ databases">
        <authorList>
            <person name="Merda D."/>
            <person name="Briand M."/>
            <person name="Taghouti G."/>
            <person name="Carrere S."/>
            <person name="Gouzy J."/>
            <person name="Portier P."/>
            <person name="Jacques M.-A."/>
            <person name="Fischer-Le Saux M."/>
        </authorList>
    </citation>
    <scope>NUCLEOTIDE SEQUENCE [LARGE SCALE GENOMIC DNA]</scope>
    <source>
        <strain evidence="3">CFBP1817</strain>
    </source>
</reference>
<organism evidence="2 3">
    <name type="scientific">Xanthomonas populi</name>
    <dbReference type="NCBI Taxonomy" id="53414"/>
    <lineage>
        <taxon>Bacteria</taxon>
        <taxon>Pseudomonadati</taxon>
        <taxon>Pseudomonadota</taxon>
        <taxon>Gammaproteobacteria</taxon>
        <taxon>Lysobacterales</taxon>
        <taxon>Lysobacteraceae</taxon>
        <taxon>Xanthomonas</taxon>
    </lineage>
</organism>
<proteinExistence type="predicted"/>
<dbReference type="GO" id="GO:0004352">
    <property type="term" value="F:glutamate dehydrogenase (NAD+) activity"/>
    <property type="evidence" value="ECO:0007669"/>
    <property type="project" value="InterPro"/>
</dbReference>
<dbReference type="GO" id="GO:0006538">
    <property type="term" value="P:L-glutamate catabolic process"/>
    <property type="evidence" value="ECO:0007669"/>
    <property type="project" value="InterPro"/>
</dbReference>
<comment type="caution">
    <text evidence="2">The sequence shown here is derived from an EMBL/GenBank/DDBJ whole genome shotgun (WGS) entry which is preliminary data.</text>
</comment>
<evidence type="ECO:0000313" key="2">
    <source>
        <dbReference type="EMBL" id="PPV00312.1"/>
    </source>
</evidence>
<dbReference type="InterPro" id="IPR028971">
    <property type="entry name" value="NAD-GDH_cat"/>
</dbReference>
<dbReference type="Proteomes" id="UP000239939">
    <property type="component" value="Unassembled WGS sequence"/>
</dbReference>
<dbReference type="GO" id="GO:0004069">
    <property type="term" value="F:L-aspartate:2-oxoglutarate aminotransferase activity"/>
    <property type="evidence" value="ECO:0007669"/>
    <property type="project" value="InterPro"/>
</dbReference>
<name>A0A2S7F4T4_9XANT</name>
<protein>
    <recommendedName>
        <fullName evidence="1">NAD-glutamate dehydrogenase catalytic domain-containing protein</fullName>
    </recommendedName>
</protein>
<dbReference type="InterPro" id="IPR007780">
    <property type="entry name" value="NAD_Glu_DH_bac"/>
</dbReference>
<gene>
    <name evidence="2" type="ORF">XpopCFBP1817_01150</name>
</gene>
<dbReference type="AlphaFoldDB" id="A0A2S7F4T4"/>
<evidence type="ECO:0000313" key="3">
    <source>
        <dbReference type="Proteomes" id="UP000239939"/>
    </source>
</evidence>
<feature type="domain" description="NAD-glutamate dehydrogenase catalytic" evidence="1">
    <location>
        <begin position="5"/>
        <end position="67"/>
    </location>
</feature>
<evidence type="ECO:0000259" key="1">
    <source>
        <dbReference type="Pfam" id="PF05088"/>
    </source>
</evidence>
<keyword evidence="3" id="KW-1185">Reference proteome</keyword>
<dbReference type="PANTHER" id="PTHR43403:SF1">
    <property type="entry name" value="NAD-SPECIFIC GLUTAMATE DEHYDROGENASE"/>
    <property type="match status" value="1"/>
</dbReference>
<sequence length="83" mass="9246">MEAPSRSSWADYEAQLISAGGDIYPRTLKSIDISAPVREVWGLESNVKQLSPNELMNTLIKASAYVMRGPGHGLRRCTPTRWI</sequence>
<dbReference type="PANTHER" id="PTHR43403">
    <property type="entry name" value="NAD-SPECIFIC GLUTAMATE DEHYDROGENASE"/>
    <property type="match status" value="1"/>
</dbReference>
<accession>A0A2S7F4T4</accession>
<dbReference type="Pfam" id="PF05088">
    <property type="entry name" value="Bac_GDH_CD"/>
    <property type="match status" value="1"/>
</dbReference>